<evidence type="ECO:0000256" key="6">
    <source>
        <dbReference type="SAM" id="Phobius"/>
    </source>
</evidence>
<dbReference type="InterPro" id="IPR050360">
    <property type="entry name" value="MFS_Sugar_Transporters"/>
</dbReference>
<dbReference type="PANTHER" id="PTHR48022">
    <property type="entry name" value="PLASTIDIC GLUCOSE TRANSPORTER 4"/>
    <property type="match status" value="1"/>
</dbReference>
<evidence type="ECO:0000256" key="3">
    <source>
        <dbReference type="ARBA" id="ARBA00022692"/>
    </source>
</evidence>
<dbReference type="PANTHER" id="PTHR48022:SF72">
    <property type="entry name" value="MAJOR FACILITATOR SUPERFAMILY (MFS) PROFILE DOMAIN-CONTAINING PROTEIN-RELATED"/>
    <property type="match status" value="1"/>
</dbReference>
<organism evidence="8 9">
    <name type="scientific">Aspergillus chevalieri</name>
    <name type="common">Eurotium chevalieri</name>
    <dbReference type="NCBI Taxonomy" id="182096"/>
    <lineage>
        <taxon>Eukaryota</taxon>
        <taxon>Fungi</taxon>
        <taxon>Dikarya</taxon>
        <taxon>Ascomycota</taxon>
        <taxon>Pezizomycotina</taxon>
        <taxon>Eurotiomycetes</taxon>
        <taxon>Eurotiomycetidae</taxon>
        <taxon>Eurotiales</taxon>
        <taxon>Aspergillaceae</taxon>
        <taxon>Aspergillus</taxon>
        <taxon>Aspergillus subgen. Aspergillus</taxon>
    </lineage>
</organism>
<keyword evidence="5 6" id="KW-0472">Membrane</keyword>
<dbReference type="Gene3D" id="1.20.1250.20">
    <property type="entry name" value="MFS general substrate transporter like domains"/>
    <property type="match status" value="1"/>
</dbReference>
<dbReference type="GeneID" id="66985002"/>
<dbReference type="Proteomes" id="UP000637239">
    <property type="component" value="Chromosome 6"/>
</dbReference>
<feature type="transmembrane region" description="Helical" evidence="6">
    <location>
        <begin position="54"/>
        <end position="78"/>
    </location>
</feature>
<evidence type="ECO:0000256" key="5">
    <source>
        <dbReference type="ARBA" id="ARBA00023136"/>
    </source>
</evidence>
<keyword evidence="9" id="KW-1185">Reference proteome</keyword>
<dbReference type="AlphaFoldDB" id="A0A7R7VTS2"/>
<protein>
    <recommendedName>
        <fullName evidence="7">Major facilitator superfamily (MFS) profile domain-containing protein</fullName>
    </recommendedName>
</protein>
<evidence type="ECO:0000259" key="7">
    <source>
        <dbReference type="PROSITE" id="PS50850"/>
    </source>
</evidence>
<evidence type="ECO:0000313" key="8">
    <source>
        <dbReference type="EMBL" id="BCR90644.1"/>
    </source>
</evidence>
<comment type="similarity">
    <text evidence="2">Belongs to the major facilitator superfamily. Sugar transporter (TC 2.A.1.1) family.</text>
</comment>
<feature type="transmembrane region" description="Helical" evidence="6">
    <location>
        <begin position="90"/>
        <end position="113"/>
    </location>
</feature>
<evidence type="ECO:0000313" key="9">
    <source>
        <dbReference type="Proteomes" id="UP000637239"/>
    </source>
</evidence>
<dbReference type="RefSeq" id="XP_043139166.1">
    <property type="nucleotide sequence ID" value="XM_043281714.1"/>
</dbReference>
<feature type="domain" description="Major facilitator superfamily (MFS) profile" evidence="7">
    <location>
        <begin position="1"/>
        <end position="143"/>
    </location>
</feature>
<evidence type="ECO:0000256" key="2">
    <source>
        <dbReference type="ARBA" id="ARBA00010992"/>
    </source>
</evidence>
<feature type="transmembrane region" description="Helical" evidence="6">
    <location>
        <begin position="22"/>
        <end position="42"/>
    </location>
</feature>
<keyword evidence="4 6" id="KW-1133">Transmembrane helix</keyword>
<dbReference type="GO" id="GO:0005351">
    <property type="term" value="F:carbohydrate:proton symporter activity"/>
    <property type="evidence" value="ECO:0007669"/>
    <property type="project" value="TreeGrafter"/>
</dbReference>
<evidence type="ECO:0000256" key="1">
    <source>
        <dbReference type="ARBA" id="ARBA00004141"/>
    </source>
</evidence>
<keyword evidence="3 6" id="KW-0812">Transmembrane</keyword>
<feature type="transmembrane region" description="Helical" evidence="6">
    <location>
        <begin position="119"/>
        <end position="139"/>
    </location>
</feature>
<dbReference type="InterPro" id="IPR036259">
    <property type="entry name" value="MFS_trans_sf"/>
</dbReference>
<accession>A0A7R7VTS2</accession>
<evidence type="ECO:0000256" key="4">
    <source>
        <dbReference type="ARBA" id="ARBA00022989"/>
    </source>
</evidence>
<proteinExistence type="inferred from homology"/>
<dbReference type="PROSITE" id="PS50850">
    <property type="entry name" value="MFS"/>
    <property type="match status" value="1"/>
</dbReference>
<dbReference type="InterPro" id="IPR020846">
    <property type="entry name" value="MFS_dom"/>
</dbReference>
<name>A0A7R7VTS2_ASPCH</name>
<reference evidence="8" key="1">
    <citation type="submission" date="2021-01" db="EMBL/GenBank/DDBJ databases">
        <authorList>
            <consortium name="Aspergillus chevalieri M1 genome sequencing consortium"/>
            <person name="Kazuki M."/>
            <person name="Futagami T."/>
        </authorList>
    </citation>
    <scope>NUCLEOTIDE SEQUENCE</scope>
    <source>
        <strain evidence="8">M1</strain>
    </source>
</reference>
<reference evidence="8" key="2">
    <citation type="submission" date="2021-02" db="EMBL/GenBank/DDBJ databases">
        <title>Aspergillus chevalieri M1 genome sequence.</title>
        <authorList>
            <person name="Kadooka C."/>
            <person name="Mori K."/>
            <person name="Futagami T."/>
        </authorList>
    </citation>
    <scope>NUCLEOTIDE SEQUENCE</scope>
    <source>
        <strain evidence="8">M1</strain>
    </source>
</reference>
<dbReference type="GO" id="GO:0016020">
    <property type="term" value="C:membrane"/>
    <property type="evidence" value="ECO:0007669"/>
    <property type="project" value="UniProtKB-SubCell"/>
</dbReference>
<dbReference type="EMBL" id="AP024421">
    <property type="protein sequence ID" value="BCR90644.1"/>
    <property type="molecule type" value="Genomic_DNA"/>
</dbReference>
<comment type="subcellular location">
    <subcellularLocation>
        <location evidence="1">Membrane</location>
        <topology evidence="1">Multi-pass membrane protein</topology>
    </subcellularLocation>
</comment>
<dbReference type="InterPro" id="IPR005828">
    <property type="entry name" value="MFS_sugar_transport-like"/>
</dbReference>
<gene>
    <name evidence="8" type="ORF">ACHE_60530S</name>
</gene>
<dbReference type="Pfam" id="PF00083">
    <property type="entry name" value="Sugar_tr"/>
    <property type="match status" value="1"/>
</dbReference>
<dbReference type="KEGG" id="ache:ACHE_60530S"/>
<dbReference type="SUPFAM" id="SSF103473">
    <property type="entry name" value="MFS general substrate transporter"/>
    <property type="match status" value="1"/>
</dbReference>
<sequence length="211" mass="23669">MFAVGSAVPTVFADRVGRRRPMIWGVLGMGLCMMMVAILLSFKGQPNEHSTASAAVAFFFLYMLIDGASVNCIPWCYVPEILPLHARSKGTAIGVSSNWIWNFFVVMITPVIINRLQWKAYLIFMCTNFVFAPLVYFFCPETAKMTLEEIDFLFTNPDKGPVELSKELAKERKKHSHVSIVADTGLTKHMSVLGEAGQDKIDTKEEHIENN</sequence>